<dbReference type="AlphaFoldDB" id="A0A9P0L3T4"/>
<keyword evidence="2" id="KW-1185">Reference proteome</keyword>
<dbReference type="Proteomes" id="UP001152888">
    <property type="component" value="Unassembled WGS sequence"/>
</dbReference>
<protein>
    <submittedName>
        <fullName evidence="1">Uncharacterized protein</fullName>
    </submittedName>
</protein>
<accession>A0A9P0L3T4</accession>
<evidence type="ECO:0000313" key="1">
    <source>
        <dbReference type="EMBL" id="CAH1985866.1"/>
    </source>
</evidence>
<evidence type="ECO:0000313" key="2">
    <source>
        <dbReference type="Proteomes" id="UP001152888"/>
    </source>
</evidence>
<organism evidence="1 2">
    <name type="scientific">Acanthoscelides obtectus</name>
    <name type="common">Bean weevil</name>
    <name type="synonym">Bruchus obtectus</name>
    <dbReference type="NCBI Taxonomy" id="200917"/>
    <lineage>
        <taxon>Eukaryota</taxon>
        <taxon>Metazoa</taxon>
        <taxon>Ecdysozoa</taxon>
        <taxon>Arthropoda</taxon>
        <taxon>Hexapoda</taxon>
        <taxon>Insecta</taxon>
        <taxon>Pterygota</taxon>
        <taxon>Neoptera</taxon>
        <taxon>Endopterygota</taxon>
        <taxon>Coleoptera</taxon>
        <taxon>Polyphaga</taxon>
        <taxon>Cucujiformia</taxon>
        <taxon>Chrysomeloidea</taxon>
        <taxon>Chrysomelidae</taxon>
        <taxon>Bruchinae</taxon>
        <taxon>Bruchini</taxon>
        <taxon>Acanthoscelides</taxon>
    </lineage>
</organism>
<dbReference type="EMBL" id="CAKOFQ010006987">
    <property type="protein sequence ID" value="CAH1985866.1"/>
    <property type="molecule type" value="Genomic_DNA"/>
</dbReference>
<sequence>MGYSSEDICALYHVTVCRSSWIHWIQFGKLALRQIYTL</sequence>
<gene>
    <name evidence="1" type="ORF">ACAOBT_LOCUS16912</name>
</gene>
<name>A0A9P0L3T4_ACAOB</name>
<proteinExistence type="predicted"/>
<comment type="caution">
    <text evidence="1">The sequence shown here is derived from an EMBL/GenBank/DDBJ whole genome shotgun (WGS) entry which is preliminary data.</text>
</comment>
<reference evidence="1" key="1">
    <citation type="submission" date="2022-03" db="EMBL/GenBank/DDBJ databases">
        <authorList>
            <person name="Sayadi A."/>
        </authorList>
    </citation>
    <scope>NUCLEOTIDE SEQUENCE</scope>
</reference>